<dbReference type="Gene3D" id="1.10.510.10">
    <property type="entry name" value="Transferase(Phosphotransferase) domain 1"/>
    <property type="match status" value="1"/>
</dbReference>
<proteinExistence type="predicted"/>
<gene>
    <name evidence="3" type="ORF">OTU49_012392</name>
</gene>
<evidence type="ECO:0000313" key="4">
    <source>
        <dbReference type="Proteomes" id="UP001445076"/>
    </source>
</evidence>
<feature type="non-terminal residue" evidence="3">
    <location>
        <position position="151"/>
    </location>
</feature>
<organism evidence="3 4">
    <name type="scientific">Cherax quadricarinatus</name>
    <name type="common">Australian red claw crayfish</name>
    <dbReference type="NCBI Taxonomy" id="27406"/>
    <lineage>
        <taxon>Eukaryota</taxon>
        <taxon>Metazoa</taxon>
        <taxon>Ecdysozoa</taxon>
        <taxon>Arthropoda</taxon>
        <taxon>Crustacea</taxon>
        <taxon>Multicrustacea</taxon>
        <taxon>Malacostraca</taxon>
        <taxon>Eumalacostraca</taxon>
        <taxon>Eucarida</taxon>
        <taxon>Decapoda</taxon>
        <taxon>Pleocyemata</taxon>
        <taxon>Astacidea</taxon>
        <taxon>Parastacoidea</taxon>
        <taxon>Parastacidae</taxon>
        <taxon>Cherax</taxon>
    </lineage>
</organism>
<dbReference type="Proteomes" id="UP001445076">
    <property type="component" value="Unassembled WGS sequence"/>
</dbReference>
<dbReference type="InterPro" id="IPR017441">
    <property type="entry name" value="Protein_kinase_ATP_BS"/>
</dbReference>
<protein>
    <recommendedName>
        <fullName evidence="2">Serine-threonine/tyrosine-protein kinase catalytic domain-containing protein</fullName>
    </recommendedName>
</protein>
<dbReference type="GO" id="GO:0005524">
    <property type="term" value="F:ATP binding"/>
    <property type="evidence" value="ECO:0007669"/>
    <property type="project" value="UniProtKB-UniRule"/>
</dbReference>
<keyword evidence="1" id="KW-0547">Nucleotide-binding</keyword>
<feature type="domain" description="Serine-threonine/tyrosine-protein kinase catalytic" evidence="2">
    <location>
        <begin position="44"/>
        <end position="147"/>
    </location>
</feature>
<dbReference type="PROSITE" id="PS00107">
    <property type="entry name" value="PROTEIN_KINASE_ATP"/>
    <property type="match status" value="1"/>
</dbReference>
<feature type="binding site" evidence="1">
    <location>
        <position position="76"/>
    </location>
    <ligand>
        <name>ATP</name>
        <dbReference type="ChEBI" id="CHEBI:30616"/>
    </ligand>
</feature>
<comment type="caution">
    <text evidence="3">The sequence shown here is derived from an EMBL/GenBank/DDBJ whole genome shotgun (WGS) entry which is preliminary data.</text>
</comment>
<dbReference type="Pfam" id="PF07714">
    <property type="entry name" value="PK_Tyr_Ser-Thr"/>
    <property type="match status" value="1"/>
</dbReference>
<dbReference type="AlphaFoldDB" id="A0AAW0W1T3"/>
<evidence type="ECO:0000313" key="3">
    <source>
        <dbReference type="EMBL" id="KAK8722354.1"/>
    </source>
</evidence>
<name>A0AAW0W1T3_CHEQU</name>
<dbReference type="SUPFAM" id="SSF56112">
    <property type="entry name" value="Protein kinase-like (PK-like)"/>
    <property type="match status" value="1"/>
</dbReference>
<sequence>MKPSGSSASNSNISDIDKVSVPNIQLDLPSELTVDLSVVPWDRIKIIEDLGEGSYGKTQKGLLEREDGSSIPVAIKLFHSGAFDCHEAQMLHEADGTGGAPKLYGVTEGETQALVMEYIPGITVHKFLQNSTREEGLKVYHAIAAALANFH</sequence>
<dbReference type="InterPro" id="IPR011009">
    <property type="entry name" value="Kinase-like_dom_sf"/>
</dbReference>
<evidence type="ECO:0000259" key="2">
    <source>
        <dbReference type="Pfam" id="PF07714"/>
    </source>
</evidence>
<dbReference type="GO" id="GO:0004672">
    <property type="term" value="F:protein kinase activity"/>
    <property type="evidence" value="ECO:0007669"/>
    <property type="project" value="InterPro"/>
</dbReference>
<dbReference type="InterPro" id="IPR001245">
    <property type="entry name" value="Ser-Thr/Tyr_kinase_cat_dom"/>
</dbReference>
<reference evidence="3 4" key="1">
    <citation type="journal article" date="2024" name="BMC Genomics">
        <title>Genome assembly of redclaw crayfish (Cherax quadricarinatus) provides insights into its immune adaptation and hypoxia tolerance.</title>
        <authorList>
            <person name="Liu Z."/>
            <person name="Zheng J."/>
            <person name="Li H."/>
            <person name="Fang K."/>
            <person name="Wang S."/>
            <person name="He J."/>
            <person name="Zhou D."/>
            <person name="Weng S."/>
            <person name="Chi M."/>
            <person name="Gu Z."/>
            <person name="He J."/>
            <person name="Li F."/>
            <person name="Wang M."/>
        </authorList>
    </citation>
    <scope>NUCLEOTIDE SEQUENCE [LARGE SCALE GENOMIC DNA]</scope>
    <source>
        <strain evidence="3">ZL_2023a</strain>
    </source>
</reference>
<accession>A0AAW0W1T3</accession>
<keyword evidence="1" id="KW-0067">ATP-binding</keyword>
<evidence type="ECO:0000256" key="1">
    <source>
        <dbReference type="PROSITE-ProRule" id="PRU10141"/>
    </source>
</evidence>
<dbReference type="EMBL" id="JARKIK010000096">
    <property type="protein sequence ID" value="KAK8722354.1"/>
    <property type="molecule type" value="Genomic_DNA"/>
</dbReference>
<keyword evidence="4" id="KW-1185">Reference proteome</keyword>